<keyword evidence="4" id="KW-0233">DNA recombination</keyword>
<evidence type="ECO:0000259" key="6">
    <source>
        <dbReference type="Pfam" id="PF07282"/>
    </source>
</evidence>
<evidence type="ECO:0000259" key="5">
    <source>
        <dbReference type="Pfam" id="PF01385"/>
    </source>
</evidence>
<evidence type="ECO:0000313" key="8">
    <source>
        <dbReference type="Proteomes" id="UP001254813"/>
    </source>
</evidence>
<evidence type="ECO:0000256" key="2">
    <source>
        <dbReference type="ARBA" id="ARBA00022578"/>
    </source>
</evidence>
<dbReference type="EMBL" id="JAMQOQ010000003">
    <property type="protein sequence ID" value="MDS0295299.1"/>
    <property type="molecule type" value="Genomic_DNA"/>
</dbReference>
<dbReference type="InterPro" id="IPR010095">
    <property type="entry name" value="Cas12f1-like_TNB"/>
</dbReference>
<keyword evidence="3" id="KW-0238">DNA-binding</keyword>
<dbReference type="Proteomes" id="UP001254813">
    <property type="component" value="Unassembled WGS sequence"/>
</dbReference>
<dbReference type="Pfam" id="PF01385">
    <property type="entry name" value="OrfB_IS605"/>
    <property type="match status" value="1"/>
</dbReference>
<dbReference type="Pfam" id="PF07282">
    <property type="entry name" value="Cas12f1-like_TNB"/>
    <property type="match status" value="1"/>
</dbReference>
<keyword evidence="2" id="KW-0815">Transposition</keyword>
<name>A0ABU2G4Z9_9EURY</name>
<keyword evidence="8" id="KW-1185">Reference proteome</keyword>
<dbReference type="RefSeq" id="WP_310929171.1">
    <property type="nucleotide sequence ID" value="NZ_JAMQOQ010000003.1"/>
</dbReference>
<evidence type="ECO:0000256" key="1">
    <source>
        <dbReference type="ARBA" id="ARBA00008761"/>
    </source>
</evidence>
<reference evidence="7 8" key="1">
    <citation type="submission" date="2022-06" db="EMBL/GenBank/DDBJ databases">
        <title>Halogeometricum sp. a new haloarchaeum isolate from saline soil.</title>
        <authorList>
            <person name="Strakova D."/>
            <person name="Galisteo C."/>
            <person name="Sanchez-Porro C."/>
            <person name="Ventosa A."/>
        </authorList>
    </citation>
    <scope>NUCLEOTIDE SEQUENCE [LARGE SCALE GENOMIC DNA]</scope>
    <source>
        <strain evidence="8">S3BR25-2</strain>
    </source>
</reference>
<organism evidence="7 8">
    <name type="scientific">Halogeometricum luteum</name>
    <dbReference type="NCBI Taxonomy" id="2950537"/>
    <lineage>
        <taxon>Archaea</taxon>
        <taxon>Methanobacteriati</taxon>
        <taxon>Methanobacteriota</taxon>
        <taxon>Stenosarchaea group</taxon>
        <taxon>Halobacteria</taxon>
        <taxon>Halobacteriales</taxon>
        <taxon>Haloferacaceae</taxon>
        <taxon>Halogeometricum</taxon>
    </lineage>
</organism>
<proteinExistence type="inferred from homology"/>
<sequence length="482" mass="54366">MRRANSLTAHATESWQKVCLCEWLAACCAFYNQVNYRRRQAYFETGNWKTATYSDLYDDYAAVTSKAACQQLVRKNAETWRGFDELDNNPAENPSPPGYWGNRREGYELKSVVRGDLYDVEWSADRSTIRIPVGKALNDKYDIPGRGYLVELELRGNPRWKGKQGRLDIAFDEESQCFRVNQPVTVQPDYIDVVRQAEFATTTLQQENTESTDSLSAAIDVGANNTLTIVTSDGDSLVFHARPEFHEFQHGYDEISELQSQLAEHVYSSERIRRRFDSLYGRRDHHRDTAVKHAARWLVSQGVETVYVGDVSDVLDTHWSAEVNQKTHNFWSHGQLTARLEETFEVAGLGLVEVGEYGTSSTCPYCSSSEVSRDGDEFSCSKCGVEAHSDIVGASLILAGNEDVDVAEWFEPSDERGSMARPVSREAGSPRDGDYEVTYLQWDDHEWTAVVTEAMRTLGSLDYQRGLDELSSSSGRRLAVSP</sequence>
<feature type="domain" description="Cas12f1-like TNB" evidence="6">
    <location>
        <begin position="333"/>
        <end position="395"/>
    </location>
</feature>
<dbReference type="InterPro" id="IPR001959">
    <property type="entry name" value="Transposase"/>
</dbReference>
<feature type="domain" description="Probable transposase IS891/IS1136/IS1341" evidence="5">
    <location>
        <begin position="204"/>
        <end position="314"/>
    </location>
</feature>
<evidence type="ECO:0000256" key="4">
    <source>
        <dbReference type="ARBA" id="ARBA00023172"/>
    </source>
</evidence>
<protein>
    <submittedName>
        <fullName evidence="7">Transposase</fullName>
    </submittedName>
</protein>
<evidence type="ECO:0000313" key="7">
    <source>
        <dbReference type="EMBL" id="MDS0295299.1"/>
    </source>
</evidence>
<accession>A0ABU2G4Z9</accession>
<evidence type="ECO:0000256" key="3">
    <source>
        <dbReference type="ARBA" id="ARBA00023125"/>
    </source>
</evidence>
<comment type="similarity">
    <text evidence="1">In the C-terminal section; belongs to the transposase 35 family.</text>
</comment>
<comment type="caution">
    <text evidence="7">The sequence shown here is derived from an EMBL/GenBank/DDBJ whole genome shotgun (WGS) entry which is preliminary data.</text>
</comment>
<gene>
    <name evidence="7" type="ORF">NDI79_14065</name>
</gene>